<sequence length="69" mass="8126">MIAGNIPLELRLPEIYARRRHGRTRATFVPMPKTSIHKYYASMLRQNNVRSSRQVFLMDFKAKSESMKV</sequence>
<gene>
    <name evidence="1" type="ORF">METZ01_LOCUS294780</name>
</gene>
<evidence type="ECO:0000313" key="1">
    <source>
        <dbReference type="EMBL" id="SVC41926.1"/>
    </source>
</evidence>
<organism evidence="1">
    <name type="scientific">marine metagenome</name>
    <dbReference type="NCBI Taxonomy" id="408172"/>
    <lineage>
        <taxon>unclassified sequences</taxon>
        <taxon>metagenomes</taxon>
        <taxon>ecological metagenomes</taxon>
    </lineage>
</organism>
<protein>
    <submittedName>
        <fullName evidence="1">Uncharacterized protein</fullName>
    </submittedName>
</protein>
<proteinExistence type="predicted"/>
<dbReference type="AlphaFoldDB" id="A0A382LZ87"/>
<accession>A0A382LZ87</accession>
<dbReference type="EMBL" id="UINC01090197">
    <property type="protein sequence ID" value="SVC41926.1"/>
    <property type="molecule type" value="Genomic_DNA"/>
</dbReference>
<reference evidence="1" key="1">
    <citation type="submission" date="2018-05" db="EMBL/GenBank/DDBJ databases">
        <authorList>
            <person name="Lanie J.A."/>
            <person name="Ng W.-L."/>
            <person name="Kazmierczak K.M."/>
            <person name="Andrzejewski T.M."/>
            <person name="Davidsen T.M."/>
            <person name="Wayne K.J."/>
            <person name="Tettelin H."/>
            <person name="Glass J.I."/>
            <person name="Rusch D."/>
            <person name="Podicherti R."/>
            <person name="Tsui H.-C.T."/>
            <person name="Winkler M.E."/>
        </authorList>
    </citation>
    <scope>NUCLEOTIDE SEQUENCE</scope>
</reference>
<name>A0A382LZ87_9ZZZZ</name>